<keyword evidence="5" id="KW-0732">Signal</keyword>
<evidence type="ECO:0000256" key="1">
    <source>
        <dbReference type="ARBA" id="ARBA00004571"/>
    </source>
</evidence>
<organism evidence="10 11">
    <name type="scientific">Tenuifilum thalassicum</name>
    <dbReference type="NCBI Taxonomy" id="2590900"/>
    <lineage>
        <taxon>Bacteria</taxon>
        <taxon>Pseudomonadati</taxon>
        <taxon>Bacteroidota</taxon>
        <taxon>Bacteroidia</taxon>
        <taxon>Bacteroidales</taxon>
        <taxon>Tenuifilaceae</taxon>
        <taxon>Tenuifilum</taxon>
    </lineage>
</organism>
<dbReference type="GO" id="GO:0009279">
    <property type="term" value="C:cell outer membrane"/>
    <property type="evidence" value="ECO:0007669"/>
    <property type="project" value="UniProtKB-SubCell"/>
</dbReference>
<comment type="subcellular location">
    <subcellularLocation>
        <location evidence="1 8">Cell outer membrane</location>
        <topology evidence="1 8">Multi-pass membrane protein</topology>
    </subcellularLocation>
</comment>
<evidence type="ECO:0000313" key="11">
    <source>
        <dbReference type="Proteomes" id="UP000500961"/>
    </source>
</evidence>
<evidence type="ECO:0000256" key="8">
    <source>
        <dbReference type="PROSITE-ProRule" id="PRU01360"/>
    </source>
</evidence>
<evidence type="ECO:0000313" key="10">
    <source>
        <dbReference type="EMBL" id="QKG80102.1"/>
    </source>
</evidence>
<dbReference type="RefSeq" id="WP_173074516.1">
    <property type="nucleotide sequence ID" value="NZ_CP041345.1"/>
</dbReference>
<evidence type="ECO:0000256" key="6">
    <source>
        <dbReference type="ARBA" id="ARBA00023136"/>
    </source>
</evidence>
<comment type="similarity">
    <text evidence="8">Belongs to the TonB-dependent receptor family.</text>
</comment>
<evidence type="ECO:0000256" key="3">
    <source>
        <dbReference type="ARBA" id="ARBA00022452"/>
    </source>
</evidence>
<evidence type="ECO:0000256" key="2">
    <source>
        <dbReference type="ARBA" id="ARBA00022448"/>
    </source>
</evidence>
<keyword evidence="10" id="KW-0675">Receptor</keyword>
<evidence type="ECO:0000256" key="4">
    <source>
        <dbReference type="ARBA" id="ARBA00022692"/>
    </source>
</evidence>
<dbReference type="Proteomes" id="UP000500961">
    <property type="component" value="Chromosome"/>
</dbReference>
<reference evidence="10 11" key="1">
    <citation type="submission" date="2019-07" db="EMBL/GenBank/DDBJ databases">
        <title>Thalassofilum flectens gen. nov., sp. nov., a novel moderate thermophilic anaerobe from a shallow sea hot spring in Kunashir Island (Russia), representing a new family in the order Bacteroidales, and proposal of Thalassofilacea fam. nov.</title>
        <authorList>
            <person name="Kochetkova T.V."/>
            <person name="Podosokorskaya O.A."/>
            <person name="Novikov A."/>
            <person name="Elcheninov A.G."/>
            <person name="Toshchakov S.V."/>
            <person name="Kublanov I.V."/>
        </authorList>
    </citation>
    <scope>NUCLEOTIDE SEQUENCE [LARGE SCALE GENOMIC DNA]</scope>
    <source>
        <strain evidence="10 11">38-H</strain>
    </source>
</reference>
<evidence type="ECO:0000256" key="7">
    <source>
        <dbReference type="ARBA" id="ARBA00023237"/>
    </source>
</evidence>
<dbReference type="PANTHER" id="PTHR30069">
    <property type="entry name" value="TONB-DEPENDENT OUTER MEMBRANE RECEPTOR"/>
    <property type="match status" value="1"/>
</dbReference>
<evidence type="ECO:0000259" key="9">
    <source>
        <dbReference type="Pfam" id="PF07715"/>
    </source>
</evidence>
<evidence type="ECO:0000256" key="5">
    <source>
        <dbReference type="ARBA" id="ARBA00022729"/>
    </source>
</evidence>
<keyword evidence="4 8" id="KW-0812">Transmembrane</keyword>
<dbReference type="PANTHER" id="PTHR30069:SF29">
    <property type="entry name" value="HEMOGLOBIN AND HEMOGLOBIN-HAPTOGLOBIN-BINDING PROTEIN 1-RELATED"/>
    <property type="match status" value="1"/>
</dbReference>
<feature type="domain" description="TonB-dependent receptor plug" evidence="9">
    <location>
        <begin position="49"/>
        <end position="157"/>
    </location>
</feature>
<keyword evidence="3 8" id="KW-1134">Transmembrane beta strand</keyword>
<dbReference type="InterPro" id="IPR036942">
    <property type="entry name" value="Beta-barrel_TonB_sf"/>
</dbReference>
<dbReference type="Gene3D" id="2.170.130.10">
    <property type="entry name" value="TonB-dependent receptor, plug domain"/>
    <property type="match status" value="1"/>
</dbReference>
<keyword evidence="2 8" id="KW-0813">Transport</keyword>
<accession>A0A7D4C977</accession>
<dbReference type="PROSITE" id="PS52016">
    <property type="entry name" value="TONB_DEPENDENT_REC_3"/>
    <property type="match status" value="1"/>
</dbReference>
<dbReference type="InterPro" id="IPR037066">
    <property type="entry name" value="Plug_dom_sf"/>
</dbReference>
<dbReference type="SUPFAM" id="SSF56935">
    <property type="entry name" value="Porins"/>
    <property type="match status" value="1"/>
</dbReference>
<dbReference type="GO" id="GO:0015344">
    <property type="term" value="F:siderophore uptake transmembrane transporter activity"/>
    <property type="evidence" value="ECO:0007669"/>
    <property type="project" value="TreeGrafter"/>
</dbReference>
<dbReference type="InterPro" id="IPR039426">
    <property type="entry name" value="TonB-dep_rcpt-like"/>
</dbReference>
<dbReference type="Pfam" id="PF07715">
    <property type="entry name" value="Plug"/>
    <property type="match status" value="1"/>
</dbReference>
<name>A0A7D4C977_9BACT</name>
<keyword evidence="11" id="KW-1185">Reference proteome</keyword>
<dbReference type="EMBL" id="CP041345">
    <property type="protein sequence ID" value="QKG80102.1"/>
    <property type="molecule type" value="Genomic_DNA"/>
</dbReference>
<dbReference type="InterPro" id="IPR012910">
    <property type="entry name" value="Plug_dom"/>
</dbReference>
<dbReference type="AlphaFoldDB" id="A0A7D4C977"/>
<dbReference type="KEGG" id="ttz:FHG85_07455"/>
<gene>
    <name evidence="10" type="ORF">FHG85_07455</name>
</gene>
<keyword evidence="7 8" id="KW-0998">Cell outer membrane</keyword>
<dbReference type="Gene3D" id="2.40.170.20">
    <property type="entry name" value="TonB-dependent receptor, beta-barrel domain"/>
    <property type="match status" value="1"/>
</dbReference>
<sequence length="655" mass="75059">MKYLYLILVFLLFHFVGTAQDEKLDLYSLSLEDLINVEVSISTKSKVNLRETPGIVTVITAEDIQRSGARDIIELFQLYVPGFDFGVDVEGVVGMGIRGLWAHEGKFLFMVDGFEINDGMFGCVPFGNHFSLDNIERIEIIRGPGSSIYGGFASLGVINILTRNSLIQNGKVTYTASHTGKQLNHNQISIGQTVINKNLKLNISTSVGSGSRSDKTYYDYYRNSRTLDNASNIYSKNLLLQLQYKNFKFQTYIDDYSFEQVDLWDSLYLGPPLSESFKSNFVSISNSISKNKLKITPQIAYKWQKPWRLNVPDRNYTNNKTFRRLTPSLNISFNSENLMLSIGSEYYYDILKQPSFVNPYFEEEFKNGSNYLEYHNIGNYVQLFWNTNYLNLSLGARYDYSSEFGSAFVPRIAITKAFKKYHFKLMWNKSYRTPGGILPNRNPGNSKLRPEMGIIYEIEMGYAFAKNSMFTVNVYDITFNDIITYNEPELGIGFYSNQGKIGTAGIEFGLKYNSNRFNGNITFAYYRRKNAALDSIFFVPTNEKEYLSLTPYRFNGILSYKAFKEITFSITSSYYGSSFSYDYYSNADILVKHKPLVMVGINAQINNFPLREFSTQLIMSNLLGADFKFYQPYKGNHAPLPGLDRSIGLRISYNY</sequence>
<keyword evidence="6 8" id="KW-0472">Membrane</keyword>
<protein>
    <submittedName>
        <fullName evidence="10">TonB-dependent receptor</fullName>
    </submittedName>
</protein>
<dbReference type="GO" id="GO:0044718">
    <property type="term" value="P:siderophore transmembrane transport"/>
    <property type="evidence" value="ECO:0007669"/>
    <property type="project" value="TreeGrafter"/>
</dbReference>
<proteinExistence type="inferred from homology"/>